<dbReference type="InterPro" id="IPR011032">
    <property type="entry name" value="GroES-like_sf"/>
</dbReference>
<accession>C7ZHV4</accession>
<dbReference type="EMBL" id="GG698929">
    <property type="protein sequence ID" value="EEU36279.1"/>
    <property type="molecule type" value="Genomic_DNA"/>
</dbReference>
<evidence type="ECO:0000313" key="4">
    <source>
        <dbReference type="Proteomes" id="UP000005206"/>
    </source>
</evidence>
<evidence type="ECO:0000256" key="1">
    <source>
        <dbReference type="ARBA" id="ARBA00023002"/>
    </source>
</evidence>
<dbReference type="OrthoDB" id="809632at2759"/>
<dbReference type="RefSeq" id="XP_003041992.1">
    <property type="nucleotide sequence ID" value="XM_003041946.1"/>
</dbReference>
<dbReference type="CDD" id="cd05288">
    <property type="entry name" value="PGDH"/>
    <property type="match status" value="1"/>
</dbReference>
<organism evidence="3 4">
    <name type="scientific">Fusarium vanettenii (strain ATCC MYA-4622 / CBS 123669 / FGSC 9596 / NRRL 45880 / 77-13-4)</name>
    <name type="common">Fusarium solani subsp. pisi</name>
    <dbReference type="NCBI Taxonomy" id="660122"/>
    <lineage>
        <taxon>Eukaryota</taxon>
        <taxon>Fungi</taxon>
        <taxon>Dikarya</taxon>
        <taxon>Ascomycota</taxon>
        <taxon>Pezizomycotina</taxon>
        <taxon>Sordariomycetes</taxon>
        <taxon>Hypocreomycetidae</taxon>
        <taxon>Hypocreales</taxon>
        <taxon>Nectriaceae</taxon>
        <taxon>Fusarium</taxon>
        <taxon>Fusarium solani species complex</taxon>
        <taxon>Fusarium vanettenii</taxon>
    </lineage>
</organism>
<dbReference type="InterPro" id="IPR045010">
    <property type="entry name" value="MDR_fam"/>
</dbReference>
<evidence type="ECO:0000313" key="3">
    <source>
        <dbReference type="EMBL" id="EEU36279.1"/>
    </source>
</evidence>
<dbReference type="AlphaFoldDB" id="C7ZHV4"/>
<keyword evidence="4" id="KW-1185">Reference proteome</keyword>
<dbReference type="Gene3D" id="3.40.50.720">
    <property type="entry name" value="NAD(P)-binding Rossmann-like Domain"/>
    <property type="match status" value="2"/>
</dbReference>
<dbReference type="InterPro" id="IPR036291">
    <property type="entry name" value="NAD(P)-bd_dom_sf"/>
</dbReference>
<dbReference type="OMA" id="RSETDWD"/>
<protein>
    <recommendedName>
        <fullName evidence="2">Oxidoreductase N-terminal domain-containing protein</fullName>
    </recommendedName>
</protein>
<name>C7ZHV4_FUSV7</name>
<feature type="domain" description="Oxidoreductase N-terminal" evidence="2">
    <location>
        <begin position="36"/>
        <end position="90"/>
    </location>
</feature>
<keyword evidence="1" id="KW-0560">Oxidoreductase</keyword>
<dbReference type="GeneID" id="9674398"/>
<reference evidence="3 4" key="1">
    <citation type="journal article" date="2009" name="PLoS Genet.">
        <title>The genome of Nectria haematococca: contribution of supernumerary chromosomes to gene expansion.</title>
        <authorList>
            <person name="Coleman J.J."/>
            <person name="Rounsley S.D."/>
            <person name="Rodriguez-Carres M."/>
            <person name="Kuo A."/>
            <person name="Wasmann C.C."/>
            <person name="Grimwood J."/>
            <person name="Schmutz J."/>
            <person name="Taga M."/>
            <person name="White G.J."/>
            <person name="Zhou S."/>
            <person name="Schwartz D.C."/>
            <person name="Freitag M."/>
            <person name="Ma L.J."/>
            <person name="Danchin E.G."/>
            <person name="Henrissat B."/>
            <person name="Coutinho P.M."/>
            <person name="Nelson D.R."/>
            <person name="Straney D."/>
            <person name="Napoli C.A."/>
            <person name="Barker B.M."/>
            <person name="Gribskov M."/>
            <person name="Rep M."/>
            <person name="Kroken S."/>
            <person name="Molnar I."/>
            <person name="Rensing C."/>
            <person name="Kennell J.C."/>
            <person name="Zamora J."/>
            <person name="Farman M.L."/>
            <person name="Selker E.U."/>
            <person name="Salamov A."/>
            <person name="Shapiro H."/>
            <person name="Pangilinan J."/>
            <person name="Lindquist E."/>
            <person name="Lamers C."/>
            <person name="Grigoriev I.V."/>
            <person name="Geiser D.M."/>
            <person name="Covert S.F."/>
            <person name="Temporini E."/>
            <person name="Vanetten H.D."/>
        </authorList>
    </citation>
    <scope>NUCLEOTIDE SEQUENCE [LARGE SCALE GENOMIC DNA]</scope>
    <source>
        <strain evidence="4">ATCC MYA-4622 / CBS 123669 / FGSC 9596 / NRRL 45880 / 77-13-4</strain>
    </source>
</reference>
<sequence length="292" mass="30830">MSGTTLSVVLAERPVLPSQNEYDFKSGEILVCALKGDTYVPVVKIGKQMRGVVLAQVIASKNVQIGTGNVVVSNHVGWREEATLPEGQFEKASELVPGSEITGILGAYHWTGLTVYFELDKIGKPKAGETVVISGAAGAMGSIAGQLDKIAGPRVIGIAGGDENLRRLLRTLLMCTSTTPIGGESLEMALSGAQLFSRFVMSGSITQHNSATPTGPKAIPKLSRMQGFIVLDYADEFDDARRQLAQWTSDGKIHTRATIVDGGLKVAEQALQGIFSGANTGELPILVLIPAV</sequence>
<dbReference type="Gene3D" id="3.90.180.10">
    <property type="entry name" value="Medium-chain alcohol dehydrogenases, catalytic domain"/>
    <property type="match status" value="2"/>
</dbReference>
<dbReference type="GO" id="GO:0016628">
    <property type="term" value="F:oxidoreductase activity, acting on the CH-CH group of donors, NAD or NADP as acceptor"/>
    <property type="evidence" value="ECO:0007669"/>
    <property type="project" value="InterPro"/>
</dbReference>
<dbReference type="InParanoid" id="C7ZHV4"/>
<dbReference type="VEuPathDB" id="FungiDB:NECHADRAFT_97387"/>
<dbReference type="HOGENOM" id="CLU_026673_29_2_1"/>
<evidence type="ECO:0000259" key="2">
    <source>
        <dbReference type="Pfam" id="PF16884"/>
    </source>
</evidence>
<proteinExistence type="predicted"/>
<dbReference type="InterPro" id="IPR041694">
    <property type="entry name" value="ADH_N_2"/>
</dbReference>
<dbReference type="Proteomes" id="UP000005206">
    <property type="component" value="Chromosome 11"/>
</dbReference>
<dbReference type="PANTHER" id="PTHR43205">
    <property type="entry name" value="PROSTAGLANDIN REDUCTASE"/>
    <property type="match status" value="1"/>
</dbReference>
<dbReference type="Pfam" id="PF16884">
    <property type="entry name" value="ADH_N_2"/>
    <property type="match status" value="1"/>
</dbReference>
<dbReference type="PANTHER" id="PTHR43205:SF42">
    <property type="entry name" value="ALCOHOL DEHYDROGENASE, ZINC-CONTAINING (AFU_ORTHOLOGUE AFUA_7G04530)"/>
    <property type="match status" value="1"/>
</dbReference>
<dbReference type="KEGG" id="nhe:NECHADRAFT_97387"/>
<dbReference type="SUPFAM" id="SSF51735">
    <property type="entry name" value="NAD(P)-binding Rossmann-fold domains"/>
    <property type="match status" value="1"/>
</dbReference>
<gene>
    <name evidence="3" type="ORF">NECHADRAFT_97387</name>
</gene>
<dbReference type="SUPFAM" id="SSF50129">
    <property type="entry name" value="GroES-like"/>
    <property type="match status" value="1"/>
</dbReference>
<dbReference type="eggNOG" id="KOG1196">
    <property type="taxonomic scope" value="Eukaryota"/>
</dbReference>